<dbReference type="InterPro" id="IPR012951">
    <property type="entry name" value="BBE"/>
</dbReference>
<evidence type="ECO:0000256" key="2">
    <source>
        <dbReference type="ARBA" id="ARBA00005466"/>
    </source>
</evidence>
<dbReference type="GO" id="GO:0071949">
    <property type="term" value="F:FAD binding"/>
    <property type="evidence" value="ECO:0007669"/>
    <property type="project" value="InterPro"/>
</dbReference>
<dbReference type="OMA" id="AYELFYP"/>
<keyword evidence="8" id="KW-1185">Reference proteome</keyword>
<evidence type="ECO:0000313" key="7">
    <source>
        <dbReference type="EMBL" id="WOG95587.1"/>
    </source>
</evidence>
<evidence type="ECO:0000256" key="6">
    <source>
        <dbReference type="ARBA" id="ARBA00023180"/>
    </source>
</evidence>
<dbReference type="PROSITE" id="PS51387">
    <property type="entry name" value="FAD_PCMH"/>
    <property type="match status" value="1"/>
</dbReference>
<dbReference type="InterPro" id="IPR016169">
    <property type="entry name" value="FAD-bd_PCMH_sub2"/>
</dbReference>
<dbReference type="KEGG" id="dcr:108217042"/>
<evidence type="ECO:0000256" key="3">
    <source>
        <dbReference type="ARBA" id="ARBA00022630"/>
    </source>
</evidence>
<dbReference type="Pfam" id="PF01565">
    <property type="entry name" value="FAD_binding_4"/>
    <property type="match status" value="1"/>
</dbReference>
<reference evidence="7" key="2">
    <citation type="submission" date="2022-03" db="EMBL/GenBank/DDBJ databases">
        <title>Draft title - Genomic analysis of global carrot germplasm unveils the trajectory of domestication and the origin of high carotenoid orange carrot.</title>
        <authorList>
            <person name="Iorizzo M."/>
            <person name="Ellison S."/>
            <person name="Senalik D."/>
            <person name="Macko-Podgorni A."/>
            <person name="Grzebelus D."/>
            <person name="Bostan H."/>
            <person name="Rolling W."/>
            <person name="Curaba J."/>
            <person name="Simon P."/>
        </authorList>
    </citation>
    <scope>NUCLEOTIDE SEQUENCE</scope>
    <source>
        <tissue evidence="7">Leaf</tissue>
    </source>
</reference>
<dbReference type="PROSITE" id="PS51257">
    <property type="entry name" value="PROKAR_LIPOPROTEIN"/>
    <property type="match status" value="1"/>
</dbReference>
<dbReference type="PANTHER" id="PTHR32448">
    <property type="entry name" value="OS08G0158400 PROTEIN"/>
    <property type="match status" value="1"/>
</dbReference>
<gene>
    <name evidence="7" type="ORF">DCAR_0414912</name>
</gene>
<dbReference type="SUPFAM" id="SSF56176">
    <property type="entry name" value="FAD-binding/transporter-associated domain-like"/>
    <property type="match status" value="1"/>
</dbReference>
<dbReference type="OrthoDB" id="407275at2759"/>
<keyword evidence="4" id="KW-0732">Signal</keyword>
<dbReference type="AlphaFoldDB" id="A0A165A3F6"/>
<dbReference type="InterPro" id="IPR016166">
    <property type="entry name" value="FAD-bd_PCMH"/>
</dbReference>
<protein>
    <submittedName>
        <fullName evidence="7">Uncharacterized protein</fullName>
    </submittedName>
</protein>
<organism evidence="7 8">
    <name type="scientific">Daucus carota subsp. sativus</name>
    <name type="common">Carrot</name>
    <dbReference type="NCBI Taxonomy" id="79200"/>
    <lineage>
        <taxon>Eukaryota</taxon>
        <taxon>Viridiplantae</taxon>
        <taxon>Streptophyta</taxon>
        <taxon>Embryophyta</taxon>
        <taxon>Tracheophyta</taxon>
        <taxon>Spermatophyta</taxon>
        <taxon>Magnoliopsida</taxon>
        <taxon>eudicotyledons</taxon>
        <taxon>Gunneridae</taxon>
        <taxon>Pentapetalae</taxon>
        <taxon>asterids</taxon>
        <taxon>campanulids</taxon>
        <taxon>Apiales</taxon>
        <taxon>Apiaceae</taxon>
        <taxon>Apioideae</taxon>
        <taxon>Scandiceae</taxon>
        <taxon>Daucinae</taxon>
        <taxon>Daucus</taxon>
        <taxon>Daucus sect. Daucus</taxon>
    </lineage>
</organism>
<evidence type="ECO:0000313" key="8">
    <source>
        <dbReference type="Proteomes" id="UP000077755"/>
    </source>
</evidence>
<keyword evidence="3" id="KW-0285">Flavoprotein</keyword>
<evidence type="ECO:0000256" key="4">
    <source>
        <dbReference type="ARBA" id="ARBA00022729"/>
    </source>
</evidence>
<dbReference type="Gramene" id="KZM96849">
    <property type="protein sequence ID" value="KZM96849"/>
    <property type="gene ID" value="DCAR_015789"/>
</dbReference>
<dbReference type="GO" id="GO:0016491">
    <property type="term" value="F:oxidoreductase activity"/>
    <property type="evidence" value="ECO:0007669"/>
    <property type="project" value="InterPro"/>
</dbReference>
<name>A0A165A3F6_DAUCS</name>
<dbReference type="EMBL" id="CP093346">
    <property type="protein sequence ID" value="WOG95587.1"/>
    <property type="molecule type" value="Genomic_DNA"/>
</dbReference>
<dbReference type="Gene3D" id="3.30.465.10">
    <property type="match status" value="1"/>
</dbReference>
<dbReference type="Pfam" id="PF08031">
    <property type="entry name" value="BBE"/>
    <property type="match status" value="1"/>
</dbReference>
<proteinExistence type="inferred from homology"/>
<accession>A0A165A3F6</accession>
<evidence type="ECO:0000256" key="1">
    <source>
        <dbReference type="ARBA" id="ARBA00001974"/>
    </source>
</evidence>
<dbReference type="Proteomes" id="UP000077755">
    <property type="component" value="Chromosome 4"/>
</dbReference>
<keyword evidence="6" id="KW-0325">Glycoprotein</keyword>
<dbReference type="InterPro" id="IPR016167">
    <property type="entry name" value="FAD-bd_PCMH_sub1"/>
</dbReference>
<dbReference type="Gene3D" id="3.40.462.20">
    <property type="match status" value="1"/>
</dbReference>
<evidence type="ECO:0000256" key="5">
    <source>
        <dbReference type="ARBA" id="ARBA00022827"/>
    </source>
</evidence>
<dbReference type="InterPro" id="IPR006094">
    <property type="entry name" value="Oxid_FAD_bind_N"/>
</dbReference>
<comment type="similarity">
    <text evidence="2">Belongs to the oxygen-dependent FAD-linked oxidoreductase family.</text>
</comment>
<dbReference type="InterPro" id="IPR036318">
    <property type="entry name" value="FAD-bd_PCMH-like_sf"/>
</dbReference>
<sequence length="531" mass="60096">MKLSATTSSICVVVVLLLTISCEASAEDLSDRYLECLNRHSRDISASVHTPKNTTFANILLQSVNNLRFAKPDTPKPLVIITPVRGSQIQSVIYCCRKHGIEMRIRSGGHSFEGLSYVSPVPFVVLDLVEFKKFDFEAKSKTAWVDSGLTNGELYYRIGEASDRLGFPSGLWGNVGVGGIISGGGYGMMMRKYGLAADNVIDARLIDANGRILDRKSMGEDWFWAIRGGGGGSFGVVLSWKVKLVPVPKTVTVFKVTRSVEQNLTTIFHRYQSVAPKFPKELDIRATGQSIVTNSSPRSDKKTMVMRFESLYLGGLDRMLLVMQQHFPELGLLREDCSEVSWLQAMLYFSEFDLHMSPQILLNRTILPRTPFKGRSDYTQVPIPVQGLEGLWEMMYKLPPRKGTLQFTPYGGRMDEISESALPFPYRSRTLYKFNVLVDTETDEEARLEWLRSLARYLTPYVTKNPRSAYVNYVNLWMGTNNLKGTTSYEQASRWGKRYFKNNFDRLVQIKSAVDPDNFFRHEQSIPPITL</sequence>
<reference evidence="7" key="1">
    <citation type="journal article" date="2016" name="Nat. Genet.">
        <title>A high-quality carrot genome assembly provides new insights into carotenoid accumulation and asterid genome evolution.</title>
        <authorList>
            <person name="Iorizzo M."/>
            <person name="Ellison S."/>
            <person name="Senalik D."/>
            <person name="Zeng P."/>
            <person name="Satapoomin P."/>
            <person name="Huang J."/>
            <person name="Bowman M."/>
            <person name="Iovene M."/>
            <person name="Sanseverino W."/>
            <person name="Cavagnaro P."/>
            <person name="Yildiz M."/>
            <person name="Macko-Podgorni A."/>
            <person name="Moranska E."/>
            <person name="Grzebelus E."/>
            <person name="Grzebelus D."/>
            <person name="Ashrafi H."/>
            <person name="Zheng Z."/>
            <person name="Cheng S."/>
            <person name="Spooner D."/>
            <person name="Van Deynze A."/>
            <person name="Simon P."/>
        </authorList>
    </citation>
    <scope>NUCLEOTIDE SEQUENCE</scope>
    <source>
        <tissue evidence="7">Leaf</tissue>
    </source>
</reference>
<comment type="cofactor">
    <cofactor evidence="1">
        <name>FAD</name>
        <dbReference type="ChEBI" id="CHEBI:57692"/>
    </cofactor>
</comment>
<dbReference type="Gene3D" id="3.30.43.10">
    <property type="entry name" value="Uridine Diphospho-n-acetylenolpyruvylglucosamine Reductase, domain 2"/>
    <property type="match status" value="1"/>
</dbReference>
<keyword evidence="5" id="KW-0274">FAD</keyword>